<comment type="caution">
    <text evidence="3">The sequence shown here is derived from an EMBL/GenBank/DDBJ whole genome shotgun (WGS) entry which is preliminary data.</text>
</comment>
<feature type="transmembrane region" description="Helical" evidence="2">
    <location>
        <begin position="222"/>
        <end position="248"/>
    </location>
</feature>
<proteinExistence type="predicted"/>
<dbReference type="EMBL" id="JBHRZH010000051">
    <property type="protein sequence ID" value="MFC3766302.1"/>
    <property type="molecule type" value="Genomic_DNA"/>
</dbReference>
<feature type="transmembrane region" description="Helical" evidence="2">
    <location>
        <begin position="369"/>
        <end position="395"/>
    </location>
</feature>
<organism evidence="3 4">
    <name type="scientific">Tenggerimyces flavus</name>
    <dbReference type="NCBI Taxonomy" id="1708749"/>
    <lineage>
        <taxon>Bacteria</taxon>
        <taxon>Bacillati</taxon>
        <taxon>Actinomycetota</taxon>
        <taxon>Actinomycetes</taxon>
        <taxon>Propionibacteriales</taxon>
        <taxon>Nocardioidaceae</taxon>
        <taxon>Tenggerimyces</taxon>
    </lineage>
</organism>
<protein>
    <recommendedName>
        <fullName evidence="5">Glycerophosphoryl diester phosphodiesterase membrane domain-containing protein</fullName>
    </recommendedName>
</protein>
<dbReference type="PANTHER" id="PTHR33133">
    <property type="entry name" value="OS08G0107100 PROTEIN-RELATED"/>
    <property type="match status" value="1"/>
</dbReference>
<keyword evidence="4" id="KW-1185">Reference proteome</keyword>
<accession>A0ABV7YPI7</accession>
<feature type="transmembrane region" description="Helical" evidence="2">
    <location>
        <begin position="125"/>
        <end position="148"/>
    </location>
</feature>
<sequence>MSEQPGQPEPGSTPGWAPPGGQPAWGTQPHPQQPPPPQQAPPQQPGGWGTQQPPPQPGGGWGTPPPPPPPHSGWGAPPPQPGGWGGQPGYGPPQAPKPGIVPLRPLGFGEILDGAFTTIQRYPKILLGLSALVMTVVTALGLVATFVGAGDIIAADPSQITQISDASWITFIVSILVVVLLSFVAGYALTGMVTATVGRGVLGQPMTVGEAWRSARPHILRLFGLGLLLSAIAIVGVAVITILVALAAYFELTWLAVLLGIVLGIGGIVLFVMFTTRMVCASAILVLETNPVDPNYPQGEQRKVGIVAAMKRSYGLVKGRSWRTFGLIFVAGLIAGVVSQILQIAFLLLGTMIGLAFGQTATGTAFTLAVSSVGAIGSAVIQLAFVAAVNAIIYVEARMRTEGLDIELTQATTPGYGQPTATPWVAR</sequence>
<evidence type="ECO:0008006" key="5">
    <source>
        <dbReference type="Google" id="ProtNLM"/>
    </source>
</evidence>
<feature type="transmembrane region" description="Helical" evidence="2">
    <location>
        <begin position="327"/>
        <end position="357"/>
    </location>
</feature>
<feature type="compositionally biased region" description="Pro residues" evidence="1">
    <location>
        <begin position="31"/>
        <end position="44"/>
    </location>
</feature>
<feature type="transmembrane region" description="Helical" evidence="2">
    <location>
        <begin position="254"/>
        <end position="274"/>
    </location>
</feature>
<dbReference type="Proteomes" id="UP001595699">
    <property type="component" value="Unassembled WGS sequence"/>
</dbReference>
<keyword evidence="2" id="KW-0812">Transmembrane</keyword>
<evidence type="ECO:0000313" key="3">
    <source>
        <dbReference type="EMBL" id="MFC3766302.1"/>
    </source>
</evidence>
<evidence type="ECO:0000313" key="4">
    <source>
        <dbReference type="Proteomes" id="UP001595699"/>
    </source>
</evidence>
<keyword evidence="2" id="KW-1133">Transmembrane helix</keyword>
<reference evidence="4" key="1">
    <citation type="journal article" date="2019" name="Int. J. Syst. Evol. Microbiol.">
        <title>The Global Catalogue of Microorganisms (GCM) 10K type strain sequencing project: providing services to taxonomists for standard genome sequencing and annotation.</title>
        <authorList>
            <consortium name="The Broad Institute Genomics Platform"/>
            <consortium name="The Broad Institute Genome Sequencing Center for Infectious Disease"/>
            <person name="Wu L."/>
            <person name="Ma J."/>
        </authorList>
    </citation>
    <scope>NUCLEOTIDE SEQUENCE [LARGE SCALE GENOMIC DNA]</scope>
    <source>
        <strain evidence="4">CGMCC 4.7241</strain>
    </source>
</reference>
<gene>
    <name evidence="3" type="ORF">ACFOUW_36120</name>
</gene>
<feature type="transmembrane region" description="Helical" evidence="2">
    <location>
        <begin position="168"/>
        <end position="189"/>
    </location>
</feature>
<keyword evidence="2" id="KW-0472">Membrane</keyword>
<dbReference type="PANTHER" id="PTHR33133:SF1">
    <property type="entry name" value="EXPRESSED PROTEIN-RELATED"/>
    <property type="match status" value="1"/>
</dbReference>
<evidence type="ECO:0000256" key="2">
    <source>
        <dbReference type="SAM" id="Phobius"/>
    </source>
</evidence>
<feature type="compositionally biased region" description="Pro residues" evidence="1">
    <location>
        <begin position="52"/>
        <end position="81"/>
    </location>
</feature>
<feature type="region of interest" description="Disordered" evidence="1">
    <location>
        <begin position="1"/>
        <end position="98"/>
    </location>
</feature>
<dbReference type="RefSeq" id="WP_205117923.1">
    <property type="nucleotide sequence ID" value="NZ_JAFBCM010000001.1"/>
</dbReference>
<name>A0ABV7YPI7_9ACTN</name>
<evidence type="ECO:0000256" key="1">
    <source>
        <dbReference type="SAM" id="MobiDB-lite"/>
    </source>
</evidence>